<feature type="binding site" evidence="5">
    <location>
        <position position="46"/>
    </location>
    <ligand>
        <name>FAD</name>
        <dbReference type="ChEBI" id="CHEBI:57692"/>
    </ligand>
</feature>
<dbReference type="SUPFAM" id="SSF52343">
    <property type="entry name" value="Ferredoxin reductase-like, C-terminal NADP-linked domain"/>
    <property type="match status" value="1"/>
</dbReference>
<name>A0A0D3KMD5_EMIH1</name>
<dbReference type="Pfam" id="PF00175">
    <property type="entry name" value="NAD_binding_1"/>
    <property type="match status" value="1"/>
</dbReference>
<dbReference type="InterPro" id="IPR001834">
    <property type="entry name" value="CBR-like"/>
</dbReference>
<dbReference type="InterPro" id="IPR001433">
    <property type="entry name" value="OxRdtase_FAD/NAD-bd"/>
</dbReference>
<dbReference type="KEGG" id="ehx:EMIHUDRAFT_351930"/>
<dbReference type="STRING" id="2903.R1FD09"/>
<dbReference type="GO" id="GO:0071949">
    <property type="term" value="F:FAD binding"/>
    <property type="evidence" value="ECO:0007669"/>
    <property type="project" value="TreeGrafter"/>
</dbReference>
<dbReference type="GO" id="GO:0016491">
    <property type="term" value="F:oxidoreductase activity"/>
    <property type="evidence" value="ECO:0007669"/>
    <property type="project" value="UniProtKB-KW"/>
</dbReference>
<evidence type="ECO:0000256" key="2">
    <source>
        <dbReference type="ARBA" id="ARBA00022630"/>
    </source>
</evidence>
<feature type="binding site" evidence="5">
    <location>
        <position position="18"/>
    </location>
    <ligand>
        <name>FAD</name>
        <dbReference type="ChEBI" id="CHEBI:57692"/>
    </ligand>
</feature>
<dbReference type="HOGENOM" id="CLU_1291093_0_0_1"/>
<dbReference type="Gene3D" id="3.40.50.80">
    <property type="entry name" value="Nucleotide-binding domain of ferredoxin-NADP reductase (FNR) module"/>
    <property type="match status" value="1"/>
</dbReference>
<dbReference type="RefSeq" id="XP_005789349.1">
    <property type="nucleotide sequence ID" value="XM_005789292.1"/>
</dbReference>
<dbReference type="OMA" id="GITECIH"/>
<reference evidence="8" key="2">
    <citation type="submission" date="2024-10" db="UniProtKB">
        <authorList>
            <consortium name="EnsemblProtists"/>
        </authorList>
    </citation>
    <scope>IDENTIFICATION</scope>
</reference>
<dbReference type="InterPro" id="IPR039261">
    <property type="entry name" value="FNR_nucleotide-bd"/>
</dbReference>
<evidence type="ECO:0000259" key="7">
    <source>
        <dbReference type="Pfam" id="PF00970"/>
    </source>
</evidence>
<evidence type="ECO:0000256" key="3">
    <source>
        <dbReference type="ARBA" id="ARBA00022827"/>
    </source>
</evidence>
<dbReference type="InterPro" id="IPR008333">
    <property type="entry name" value="Cbr1-like_FAD-bd_dom"/>
</dbReference>
<feature type="domain" description="Flavoprotein pyridine nucleotide cytochrome reductase-like FAD-binding" evidence="7">
    <location>
        <begin position="10"/>
        <end position="60"/>
    </location>
</feature>
<feature type="binding site" evidence="5">
    <location>
        <position position="38"/>
    </location>
    <ligand>
        <name>FAD</name>
        <dbReference type="ChEBI" id="CHEBI:57692"/>
    </ligand>
</feature>
<dbReference type="PaxDb" id="2903-EOD36920"/>
<dbReference type="AlphaFoldDB" id="A0A0D3KMD5"/>
<dbReference type="GeneID" id="17282190"/>
<evidence type="ECO:0000313" key="9">
    <source>
        <dbReference type="Proteomes" id="UP000013827"/>
    </source>
</evidence>
<accession>A0A0D3KMD5</accession>
<keyword evidence="2 5" id="KW-0285">Flavoprotein</keyword>
<feature type="domain" description="Oxidoreductase FAD/NAD(P)-binding" evidence="6">
    <location>
        <begin position="76"/>
        <end position="191"/>
    </location>
</feature>
<evidence type="ECO:0000256" key="4">
    <source>
        <dbReference type="ARBA" id="ARBA00023002"/>
    </source>
</evidence>
<feature type="binding site" evidence="5">
    <location>
        <position position="84"/>
    </location>
    <ligand>
        <name>FAD</name>
        <dbReference type="ChEBI" id="CHEBI:57692"/>
    </ligand>
</feature>
<dbReference type="EnsemblProtists" id="EOD36920">
    <property type="protein sequence ID" value="EOD36920"/>
    <property type="gene ID" value="EMIHUDRAFT_351930"/>
</dbReference>
<reference evidence="9" key="1">
    <citation type="journal article" date="2013" name="Nature">
        <title>Pan genome of the phytoplankton Emiliania underpins its global distribution.</title>
        <authorList>
            <person name="Read B.A."/>
            <person name="Kegel J."/>
            <person name="Klute M.J."/>
            <person name="Kuo A."/>
            <person name="Lefebvre S.C."/>
            <person name="Maumus F."/>
            <person name="Mayer C."/>
            <person name="Miller J."/>
            <person name="Monier A."/>
            <person name="Salamov A."/>
            <person name="Young J."/>
            <person name="Aguilar M."/>
            <person name="Claverie J.M."/>
            <person name="Frickenhaus S."/>
            <person name="Gonzalez K."/>
            <person name="Herman E.K."/>
            <person name="Lin Y.C."/>
            <person name="Napier J."/>
            <person name="Ogata H."/>
            <person name="Sarno A.F."/>
            <person name="Shmutz J."/>
            <person name="Schroeder D."/>
            <person name="de Vargas C."/>
            <person name="Verret F."/>
            <person name="von Dassow P."/>
            <person name="Valentin K."/>
            <person name="Van de Peer Y."/>
            <person name="Wheeler G."/>
            <person name="Dacks J.B."/>
            <person name="Delwiche C.F."/>
            <person name="Dyhrman S.T."/>
            <person name="Glockner G."/>
            <person name="John U."/>
            <person name="Richards T."/>
            <person name="Worden A.Z."/>
            <person name="Zhang X."/>
            <person name="Grigoriev I.V."/>
            <person name="Allen A.E."/>
            <person name="Bidle K."/>
            <person name="Borodovsky M."/>
            <person name="Bowler C."/>
            <person name="Brownlee C."/>
            <person name="Cock J.M."/>
            <person name="Elias M."/>
            <person name="Gladyshev V.N."/>
            <person name="Groth M."/>
            <person name="Guda C."/>
            <person name="Hadaegh A."/>
            <person name="Iglesias-Rodriguez M.D."/>
            <person name="Jenkins J."/>
            <person name="Jones B.M."/>
            <person name="Lawson T."/>
            <person name="Leese F."/>
            <person name="Lindquist E."/>
            <person name="Lobanov A."/>
            <person name="Lomsadze A."/>
            <person name="Malik S.B."/>
            <person name="Marsh M.E."/>
            <person name="Mackinder L."/>
            <person name="Mock T."/>
            <person name="Mueller-Roeber B."/>
            <person name="Pagarete A."/>
            <person name="Parker M."/>
            <person name="Probert I."/>
            <person name="Quesneville H."/>
            <person name="Raines C."/>
            <person name="Rensing S.A."/>
            <person name="Riano-Pachon D.M."/>
            <person name="Richier S."/>
            <person name="Rokitta S."/>
            <person name="Shiraiwa Y."/>
            <person name="Soanes D.M."/>
            <person name="van der Giezen M."/>
            <person name="Wahlund T.M."/>
            <person name="Williams B."/>
            <person name="Wilson W."/>
            <person name="Wolfe G."/>
            <person name="Wurch L.L."/>
        </authorList>
    </citation>
    <scope>NUCLEOTIDE SEQUENCE</scope>
</reference>
<protein>
    <recommendedName>
        <fullName evidence="10">FAD-binding FR-type domain-containing protein</fullName>
    </recommendedName>
</protein>
<evidence type="ECO:0000256" key="5">
    <source>
        <dbReference type="PIRSR" id="PIRSR601834-1"/>
    </source>
</evidence>
<dbReference type="Proteomes" id="UP000013827">
    <property type="component" value="Unassembled WGS sequence"/>
</dbReference>
<evidence type="ECO:0000256" key="1">
    <source>
        <dbReference type="ARBA" id="ARBA00001974"/>
    </source>
</evidence>
<dbReference type="InterPro" id="IPR017938">
    <property type="entry name" value="Riboflavin_synthase-like_b-brl"/>
</dbReference>
<dbReference type="SUPFAM" id="SSF63380">
    <property type="entry name" value="Riboflavin synthase domain-like"/>
    <property type="match status" value="1"/>
</dbReference>
<keyword evidence="4" id="KW-0560">Oxidoreductase</keyword>
<keyword evidence="3 5" id="KW-0274">FAD</keyword>
<sequence>MGVNIGTGDVVKVCVPNYKPKSYSMSAAREGEFDITFKVYPGGRASGYLDSIAVGQSIDVFPMGKKARHPGAFVGLVAFGVGITEALPLAAIELSEAEAESVRLLWCSKSSGDTFWREWAARLAASYPGRFELVDTFTREDVPGARRGRVDAATLREVFDGVWGTLPGGENEARRGEVRFTSVGTKEMMRAFDVTLGEVGYPMPAHALLKKPGE</sequence>
<dbReference type="PANTHER" id="PTHR19370:SF185">
    <property type="entry name" value="NADH-CYTOCHROME B5 REDUCTASE"/>
    <property type="match status" value="1"/>
</dbReference>
<comment type="cofactor">
    <cofactor evidence="1 5">
        <name>FAD</name>
        <dbReference type="ChEBI" id="CHEBI:57692"/>
    </cofactor>
</comment>
<dbReference type="Pfam" id="PF00970">
    <property type="entry name" value="FAD_binding_6"/>
    <property type="match status" value="1"/>
</dbReference>
<proteinExistence type="predicted"/>
<evidence type="ECO:0008006" key="10">
    <source>
        <dbReference type="Google" id="ProtNLM"/>
    </source>
</evidence>
<organism evidence="8 9">
    <name type="scientific">Emiliania huxleyi (strain CCMP1516)</name>
    <dbReference type="NCBI Taxonomy" id="280463"/>
    <lineage>
        <taxon>Eukaryota</taxon>
        <taxon>Haptista</taxon>
        <taxon>Haptophyta</taxon>
        <taxon>Prymnesiophyceae</taxon>
        <taxon>Isochrysidales</taxon>
        <taxon>Noelaerhabdaceae</taxon>
        <taxon>Emiliania</taxon>
    </lineage>
</organism>
<dbReference type="Gene3D" id="2.40.30.10">
    <property type="entry name" value="Translation factors"/>
    <property type="match status" value="1"/>
</dbReference>
<keyword evidence="9" id="KW-1185">Reference proteome</keyword>
<evidence type="ECO:0000313" key="8">
    <source>
        <dbReference type="EnsemblProtists" id="EOD36920"/>
    </source>
</evidence>
<dbReference type="PANTHER" id="PTHR19370">
    <property type="entry name" value="NADH-CYTOCHROME B5 REDUCTASE"/>
    <property type="match status" value="1"/>
</dbReference>
<evidence type="ECO:0000259" key="6">
    <source>
        <dbReference type="Pfam" id="PF00175"/>
    </source>
</evidence>